<gene>
    <name evidence="3" type="ORF">MDOR_19670</name>
</gene>
<reference evidence="3 4" key="1">
    <citation type="journal article" date="2019" name="Emerg. Microbes Infect.">
        <title>Comprehensive subspecies identification of 175 nontuberculous mycobacteria species based on 7547 genomic profiles.</title>
        <authorList>
            <person name="Matsumoto Y."/>
            <person name="Kinjo T."/>
            <person name="Motooka D."/>
            <person name="Nabeya D."/>
            <person name="Jung N."/>
            <person name="Uechi K."/>
            <person name="Horii T."/>
            <person name="Iida T."/>
            <person name="Fujita J."/>
            <person name="Nakamura S."/>
        </authorList>
    </citation>
    <scope>NUCLEOTIDE SEQUENCE [LARGE SCALE GENOMIC DNA]</scope>
    <source>
        <strain evidence="3 4">JCM 12405</strain>
    </source>
</reference>
<dbReference type="InterPro" id="IPR016195">
    <property type="entry name" value="Pol/histidinol_Pase-like"/>
</dbReference>
<organism evidence="3 4">
    <name type="scientific">Mycolicibacterium doricum</name>
    <dbReference type="NCBI Taxonomy" id="126673"/>
    <lineage>
        <taxon>Bacteria</taxon>
        <taxon>Bacillati</taxon>
        <taxon>Actinomycetota</taxon>
        <taxon>Actinomycetes</taxon>
        <taxon>Mycobacteriales</taxon>
        <taxon>Mycobacteriaceae</taxon>
        <taxon>Mycolicibacterium</taxon>
    </lineage>
</organism>
<dbReference type="PANTHER" id="PTHR32182:SF22">
    <property type="entry name" value="ATP-DEPENDENT ENDONUCLEASE, OLD FAMILY-RELATED"/>
    <property type="match status" value="1"/>
</dbReference>
<feature type="region of interest" description="Disordered" evidence="2">
    <location>
        <begin position="644"/>
        <end position="668"/>
    </location>
</feature>
<dbReference type="KEGG" id="mdr:MDOR_19670"/>
<dbReference type="Proteomes" id="UP000467201">
    <property type="component" value="Chromosome"/>
</dbReference>
<dbReference type="GO" id="GO:0000731">
    <property type="term" value="P:DNA synthesis involved in DNA repair"/>
    <property type="evidence" value="ECO:0007669"/>
    <property type="project" value="TreeGrafter"/>
</dbReference>
<accession>A0A7I7VWB5</accession>
<evidence type="ECO:0000313" key="4">
    <source>
        <dbReference type="Proteomes" id="UP000467201"/>
    </source>
</evidence>
<dbReference type="GO" id="GO:0009432">
    <property type="term" value="P:SOS response"/>
    <property type="evidence" value="ECO:0007669"/>
    <property type="project" value="UniProtKB-KW"/>
</dbReference>
<dbReference type="GO" id="GO:0016887">
    <property type="term" value="F:ATP hydrolysis activity"/>
    <property type="evidence" value="ECO:0007669"/>
    <property type="project" value="InterPro"/>
</dbReference>
<dbReference type="EMBL" id="AP022605">
    <property type="protein sequence ID" value="BBZ07798.1"/>
    <property type="molecule type" value="Genomic_DNA"/>
</dbReference>
<dbReference type="InterPro" id="IPR054787">
    <property type="entry name" value="TrlF_ATPase"/>
</dbReference>
<name>A0A7I7VWB5_9MYCO</name>
<dbReference type="PANTHER" id="PTHR32182">
    <property type="entry name" value="DNA REPLICATION AND REPAIR PROTEIN RECF"/>
    <property type="match status" value="1"/>
</dbReference>
<sequence>MANDSNRALELADNGGHFYRADFQVHTPRDTQWDGHRPPVSERDAWAASFVSAARSKGLNAVAISDHHDFALFPFVKKAASAERTSEGAPVPLREQLTVFPALELTLSVPCQAILILDADFAADRLDDVLKALHFDPIDPDLDALPQTVVLPDSGDLNDIHAKLDKNDWLRGRYIILPNVTPDGHKTLLRQSFQAKYSDMVAVGGYLDKPITELDRQKYAGEKRILEGGDANWGFKRLALFQTSDARKADFSTLGKHATWVKWATPTAEAIRQACLAQESRISHLPPAVPNVWVSRVVVSNSKFMGRVDVAFNPQYTALIGGRGTGKSTLLDYLRWALCDQPARATEDDEVADPRVRQRKLVEATLKPYDAHVEVHCVINGITHVVRRHASDGLIQLKVGEGQFEKATEAAIQSLLPIQAYSQKQLSSVSIRVEELLRFVTSPIQRELEEIGRKRQEVVGRLRENYGTLQRHRDLSAEIERGDLRIRSLAEQAQSLRDGLAGISEADRQILDSKAGHDDLRSAQTGWLQHVDVAHKSLTELVRSLDSSLEDLVLPASAPASLSVETNALLNATRDALSRLRTTVNELETGFTALMEDGGAVAVPSEALAAKLTEYDEAYRGVKERSSAHEAKLAELAKLEEQQRTSRELVQRQRADRDALGKPDEKHNEFRAELASARKERTSALKAECDALTTSSDGLIRATLSASRGFDAVQTKFKALIAGSNVRANKVDAFFEELAKESDPASTWETVLEELESLTLLEPDAEISSEQTPTLTRLGFTVADQKRFTSKLTPDGWLDLSLAELSDLPDFEYRAKEGEYIPFESASAGQQASALLGTLLSQGGTPLIIDQPEDDLDSDTVQQIVSKIWLSKSRRQLVFSSHNANLVVNGDADLVLVCAYLTTVDQSAGHIKEQGAIDVAAVRDEITSVMEGGERAFRLRKEKYGF</sequence>
<proteinExistence type="predicted"/>
<dbReference type="GO" id="GO:0006302">
    <property type="term" value="P:double-strand break repair"/>
    <property type="evidence" value="ECO:0007669"/>
    <property type="project" value="InterPro"/>
</dbReference>
<dbReference type="Gene3D" id="3.20.20.140">
    <property type="entry name" value="Metal-dependent hydrolases"/>
    <property type="match status" value="1"/>
</dbReference>
<keyword evidence="1" id="KW-0742">SOS response</keyword>
<dbReference type="SUPFAM" id="SSF89550">
    <property type="entry name" value="PHP domain-like"/>
    <property type="match status" value="1"/>
</dbReference>
<dbReference type="Gene3D" id="3.40.50.300">
    <property type="entry name" value="P-loop containing nucleotide triphosphate hydrolases"/>
    <property type="match status" value="2"/>
</dbReference>
<evidence type="ECO:0000256" key="2">
    <source>
        <dbReference type="SAM" id="MobiDB-lite"/>
    </source>
</evidence>
<dbReference type="SUPFAM" id="SSF52540">
    <property type="entry name" value="P-loop containing nucleoside triphosphate hydrolases"/>
    <property type="match status" value="1"/>
</dbReference>
<evidence type="ECO:0000313" key="3">
    <source>
        <dbReference type="EMBL" id="BBZ07798.1"/>
    </source>
</evidence>
<protein>
    <submittedName>
        <fullName evidence="3">Phosphoesterase</fullName>
    </submittedName>
</protein>
<dbReference type="AlphaFoldDB" id="A0A7I7VWB5"/>
<dbReference type="InterPro" id="IPR027417">
    <property type="entry name" value="P-loop_NTPase"/>
</dbReference>
<dbReference type="NCBIfam" id="NF045780">
    <property type="entry name" value="TrlF_fam_ATP"/>
    <property type="match status" value="1"/>
</dbReference>
<dbReference type="RefSeq" id="WP_163784164.1">
    <property type="nucleotide sequence ID" value="NZ_AP022605.1"/>
</dbReference>
<evidence type="ECO:0000256" key="1">
    <source>
        <dbReference type="ARBA" id="ARBA00023236"/>
    </source>
</evidence>
<keyword evidence="1" id="KW-0227">DNA damage</keyword>